<dbReference type="InterPro" id="IPR051543">
    <property type="entry name" value="Serine_Peptidase_S9A"/>
</dbReference>
<dbReference type="InterPro" id="IPR023302">
    <property type="entry name" value="Pept_S9A_N"/>
</dbReference>
<keyword evidence="2" id="KW-0645">Protease</keyword>
<sequence>VHGTATEDPWYWLRDRDDSAVLDYLRAENSWTDSSTDHLEGLRKILFEEIRARVKESDQSVPIPKGPWEYRVRTKEGFQYPLHVRQRRGEPATEEVLLDENEIAEGNDYFAVGDLAVSPDHRFLAYTTDIEGNEEYDLTVVDLHTREVIDDGVRQLSYGLVWANDCRTLFLVLTDTARRPNRVVRHAVGKLKSDDVTIFTEPDERFWVGVGITRSEKFVVIGSESKTSSEYWLLDADLPDGEPSLVEPRREGHEYRVSHQGDRLLILTNDDAVDFRLVEAPLQEPASNNWREIVPHREGTRIEDVDAFETFTVVTERRDAVPVLRVMDHVSNREFEVGMDEPVFEAGPGANAEYATRVLRYGYTSMVTPPSTFEIDIDTRERRLLKQQPVLGDTDLSAYKSKRTWSTSVDGTRVPVSLVWRPDVVTWPAPTLLYGYGAYEVGIPASFSSARLSLLDRGVVFAIAHVRGGGELGRTWYEQGRLEHKQNTFSDFGSCRDHLVSEGWSDAHRVVARGGSAGGLLMGAMVNQRPEAFAGIVAEVPFVDNVNTMLDPTIPLTITEYDEWGNPNDISTFRLMSAYGPYENVTADNHPALLVTAGLNDPRVQYWEPAKWVAKLRSISTSNHPILLRTELDSGHGGPSGRYDAWRDEAFVMSFIIDSFNLT</sequence>
<dbReference type="Gene3D" id="2.130.10.120">
    <property type="entry name" value="Prolyl oligopeptidase, N-terminal domain"/>
    <property type="match status" value="1"/>
</dbReference>
<evidence type="ECO:0000256" key="4">
    <source>
        <dbReference type="ARBA" id="ARBA00022825"/>
    </source>
</evidence>
<evidence type="ECO:0000256" key="3">
    <source>
        <dbReference type="ARBA" id="ARBA00022801"/>
    </source>
</evidence>
<dbReference type="AlphaFoldDB" id="A0A381PCG3"/>
<reference evidence="7" key="1">
    <citation type="submission" date="2018-05" db="EMBL/GenBank/DDBJ databases">
        <authorList>
            <person name="Lanie J.A."/>
            <person name="Ng W.-L."/>
            <person name="Kazmierczak K.M."/>
            <person name="Andrzejewski T.M."/>
            <person name="Davidsen T.M."/>
            <person name="Wayne K.J."/>
            <person name="Tettelin H."/>
            <person name="Glass J.I."/>
            <person name="Rusch D."/>
            <person name="Podicherti R."/>
            <person name="Tsui H.-C.T."/>
            <person name="Winkler M.E."/>
        </authorList>
    </citation>
    <scope>NUCLEOTIDE SEQUENCE</scope>
</reference>
<protein>
    <recommendedName>
        <fullName evidence="8">Oligopeptidase B</fullName>
    </recommendedName>
</protein>
<comment type="similarity">
    <text evidence="1">Belongs to the peptidase S9A family.</text>
</comment>
<evidence type="ECO:0000259" key="5">
    <source>
        <dbReference type="Pfam" id="PF00326"/>
    </source>
</evidence>
<dbReference type="Gene3D" id="3.40.50.1820">
    <property type="entry name" value="alpha/beta hydrolase"/>
    <property type="match status" value="1"/>
</dbReference>
<keyword evidence="4" id="KW-0720">Serine protease</keyword>
<keyword evidence="3" id="KW-0378">Hydrolase</keyword>
<evidence type="ECO:0008006" key="8">
    <source>
        <dbReference type="Google" id="ProtNLM"/>
    </source>
</evidence>
<dbReference type="EMBL" id="UINC01000927">
    <property type="protein sequence ID" value="SUZ63879.1"/>
    <property type="molecule type" value="Genomic_DNA"/>
</dbReference>
<dbReference type="GO" id="GO:0006508">
    <property type="term" value="P:proteolysis"/>
    <property type="evidence" value="ECO:0007669"/>
    <property type="project" value="UniProtKB-KW"/>
</dbReference>
<dbReference type="Pfam" id="PF02897">
    <property type="entry name" value="Peptidase_S9_N"/>
    <property type="match status" value="1"/>
</dbReference>
<organism evidence="7">
    <name type="scientific">marine metagenome</name>
    <dbReference type="NCBI Taxonomy" id="408172"/>
    <lineage>
        <taxon>unclassified sequences</taxon>
        <taxon>metagenomes</taxon>
        <taxon>ecological metagenomes</taxon>
    </lineage>
</organism>
<dbReference type="SUPFAM" id="SSF50993">
    <property type="entry name" value="Peptidase/esterase 'gauge' domain"/>
    <property type="match status" value="1"/>
</dbReference>
<dbReference type="PRINTS" id="PR00862">
    <property type="entry name" value="PROLIGOPTASE"/>
</dbReference>
<dbReference type="Pfam" id="PF00326">
    <property type="entry name" value="Peptidase_S9"/>
    <property type="match status" value="1"/>
</dbReference>
<dbReference type="GO" id="GO:0004252">
    <property type="term" value="F:serine-type endopeptidase activity"/>
    <property type="evidence" value="ECO:0007669"/>
    <property type="project" value="InterPro"/>
</dbReference>
<evidence type="ECO:0000259" key="6">
    <source>
        <dbReference type="Pfam" id="PF02897"/>
    </source>
</evidence>
<feature type="domain" description="Peptidase S9 prolyl oligopeptidase catalytic" evidence="5">
    <location>
        <begin position="446"/>
        <end position="661"/>
    </location>
</feature>
<dbReference type="InterPro" id="IPR029058">
    <property type="entry name" value="AB_hydrolase_fold"/>
</dbReference>
<dbReference type="PANTHER" id="PTHR11757:SF19">
    <property type="entry name" value="PROLYL ENDOPEPTIDASE-LIKE"/>
    <property type="match status" value="1"/>
</dbReference>
<proteinExistence type="inferred from homology"/>
<feature type="domain" description="Peptidase S9A N-terminal" evidence="6">
    <location>
        <begin position="2"/>
        <end position="388"/>
    </location>
</feature>
<name>A0A381PCG3_9ZZZZ</name>
<feature type="non-terminal residue" evidence="7">
    <location>
        <position position="1"/>
    </location>
</feature>
<evidence type="ECO:0000256" key="1">
    <source>
        <dbReference type="ARBA" id="ARBA00005228"/>
    </source>
</evidence>
<dbReference type="InterPro" id="IPR001375">
    <property type="entry name" value="Peptidase_S9_cat"/>
</dbReference>
<dbReference type="PANTHER" id="PTHR11757">
    <property type="entry name" value="PROTEASE FAMILY S9A OLIGOPEPTIDASE"/>
    <property type="match status" value="1"/>
</dbReference>
<dbReference type="SUPFAM" id="SSF53474">
    <property type="entry name" value="alpha/beta-Hydrolases"/>
    <property type="match status" value="1"/>
</dbReference>
<gene>
    <name evidence="7" type="ORF">METZ01_LOCUS16733</name>
</gene>
<evidence type="ECO:0000313" key="7">
    <source>
        <dbReference type="EMBL" id="SUZ63879.1"/>
    </source>
</evidence>
<dbReference type="InterPro" id="IPR002470">
    <property type="entry name" value="Peptidase_S9A"/>
</dbReference>
<accession>A0A381PCG3</accession>
<evidence type="ECO:0000256" key="2">
    <source>
        <dbReference type="ARBA" id="ARBA00022670"/>
    </source>
</evidence>